<dbReference type="SUPFAM" id="SSF51126">
    <property type="entry name" value="Pectin lyase-like"/>
    <property type="match status" value="1"/>
</dbReference>
<evidence type="ECO:0000256" key="1">
    <source>
        <dbReference type="SAM" id="MobiDB-lite"/>
    </source>
</evidence>
<name>A0A1Y0ERT2_9BURK</name>
<feature type="signal peptide" evidence="2">
    <location>
        <begin position="1"/>
        <end position="27"/>
    </location>
</feature>
<evidence type="ECO:0000313" key="5">
    <source>
        <dbReference type="Proteomes" id="UP000196138"/>
    </source>
</evidence>
<dbReference type="InterPro" id="IPR043990">
    <property type="entry name" value="AC_1"/>
</dbReference>
<evidence type="ECO:0000256" key="2">
    <source>
        <dbReference type="SAM" id="SignalP"/>
    </source>
</evidence>
<dbReference type="EMBL" id="CP021455">
    <property type="protein sequence ID" value="ARU05962.1"/>
    <property type="molecule type" value="Genomic_DNA"/>
</dbReference>
<feature type="chain" id="PRO_5012078507" description="Autochaperone domain-containing protein" evidence="2">
    <location>
        <begin position="28"/>
        <end position="625"/>
    </location>
</feature>
<reference evidence="4 5" key="1">
    <citation type="submission" date="2017-05" db="EMBL/GenBank/DDBJ databases">
        <authorList>
            <person name="Song R."/>
            <person name="Chenine A.L."/>
            <person name="Ruprecht R.M."/>
        </authorList>
    </citation>
    <scope>NUCLEOTIDE SEQUENCE [LARGE SCALE GENOMIC DNA]</scope>
    <source>
        <strain evidence="4 5">DSM 26136</strain>
    </source>
</reference>
<keyword evidence="2" id="KW-0732">Signal</keyword>
<dbReference type="CDD" id="cd01344">
    <property type="entry name" value="PL2_Passenger_AT"/>
    <property type="match status" value="1"/>
</dbReference>
<dbReference type="OrthoDB" id="8613300at2"/>
<evidence type="ECO:0000259" key="3">
    <source>
        <dbReference type="Pfam" id="PF18883"/>
    </source>
</evidence>
<dbReference type="InterPro" id="IPR012332">
    <property type="entry name" value="Autotransporter_pectin_lyase_C"/>
</dbReference>
<keyword evidence="5" id="KW-1185">Reference proteome</keyword>
<evidence type="ECO:0000313" key="4">
    <source>
        <dbReference type="EMBL" id="ARU05962.1"/>
    </source>
</evidence>
<dbReference type="AlphaFoldDB" id="A0A1Y0ERT2"/>
<gene>
    <name evidence="4" type="ORF">CCO03_15945</name>
</gene>
<organism evidence="4 5">
    <name type="scientific">Comamonas serinivorans</name>
    <dbReference type="NCBI Taxonomy" id="1082851"/>
    <lineage>
        <taxon>Bacteria</taxon>
        <taxon>Pseudomonadati</taxon>
        <taxon>Pseudomonadota</taxon>
        <taxon>Betaproteobacteria</taxon>
        <taxon>Burkholderiales</taxon>
        <taxon>Comamonadaceae</taxon>
        <taxon>Comamonas</taxon>
    </lineage>
</organism>
<dbReference type="InterPro" id="IPR011050">
    <property type="entry name" value="Pectin_lyase_fold/virulence"/>
</dbReference>
<dbReference type="KEGG" id="cser:CCO03_15945"/>
<protein>
    <recommendedName>
        <fullName evidence="3">Autochaperone domain-containing protein</fullName>
    </recommendedName>
</protein>
<feature type="region of interest" description="Disordered" evidence="1">
    <location>
        <begin position="172"/>
        <end position="192"/>
    </location>
</feature>
<dbReference type="Proteomes" id="UP000196138">
    <property type="component" value="Chromosome"/>
</dbReference>
<dbReference type="Pfam" id="PF18883">
    <property type="entry name" value="AC_1"/>
    <property type="match status" value="1"/>
</dbReference>
<sequence length="625" mass="62350">MPPSTTFPLRLLACSAALGLQAPTVFAQACTLSANNTIAATSTCNSAVTTMGLTGGGGAPIAGQSLTATGGTVTLTAPDVVAWRNGGASNGVFDLTTTGTLQAQGNVTLHDSNGNNTRGLFNRGTAEFLQNLTVYKPTPTQTSMASEFNNAAAIEQAAGSLTVHGTTTVRSDAAAPSNANNTRDGIRHNGGTSNYRGDVTITSLGGTRIGFYQAGGGTVSIDGALNVEQQATMYARTAPLHAAVRQEAVATSFAVTGPTRLTTLANGGAALIASSVMRLNGGATLTANGAPYIDPPPPASPTLTQRAAAVRLGPAADVAIDAPASLQANGEQGIAVQMTGAARLSAAPGAQLSATGADGTAFALLGASTPVTLNTATVTAPWLWQADATTNWAFTAEGGTYTGASQLASGGQLALNLGTRALWNVTANSAFSQLTVASQAVVDASQVNPLVLTGAVTHQDTGVISLTRSNAAPSNLLQVAGPYTSGGVLQLDTVLNAGDAASQSDVLEVDSAALGSGPTTLQITPQGPGALTEGKGILVVKVHGASAADAFVLASPLTQGGFDYTLVQDGDGSWYLRSTAVVVPPTARAVPVPVDAPWALAGLAALLAAGVARAGRQRARRTADA</sequence>
<dbReference type="Gene3D" id="2.160.20.20">
    <property type="match status" value="1"/>
</dbReference>
<feature type="domain" description="Autochaperone" evidence="3">
    <location>
        <begin position="459"/>
        <end position="566"/>
    </location>
</feature>
<proteinExistence type="predicted"/>
<accession>A0A1Y0ERT2</accession>